<organism evidence="1 2">
    <name type="scientific">Dipteronia dyeriana</name>
    <dbReference type="NCBI Taxonomy" id="168575"/>
    <lineage>
        <taxon>Eukaryota</taxon>
        <taxon>Viridiplantae</taxon>
        <taxon>Streptophyta</taxon>
        <taxon>Embryophyta</taxon>
        <taxon>Tracheophyta</taxon>
        <taxon>Spermatophyta</taxon>
        <taxon>Magnoliopsida</taxon>
        <taxon>eudicotyledons</taxon>
        <taxon>Gunneridae</taxon>
        <taxon>Pentapetalae</taxon>
        <taxon>rosids</taxon>
        <taxon>malvids</taxon>
        <taxon>Sapindales</taxon>
        <taxon>Sapindaceae</taxon>
        <taxon>Hippocastanoideae</taxon>
        <taxon>Acereae</taxon>
        <taxon>Dipteronia</taxon>
    </lineage>
</organism>
<reference evidence="1" key="1">
    <citation type="journal article" date="2023" name="Plant J.">
        <title>Genome sequences and population genomics provide insights into the demographic history, inbreeding, and mutation load of two 'living fossil' tree species of Dipteronia.</title>
        <authorList>
            <person name="Feng Y."/>
            <person name="Comes H.P."/>
            <person name="Chen J."/>
            <person name="Zhu S."/>
            <person name="Lu R."/>
            <person name="Zhang X."/>
            <person name="Li P."/>
            <person name="Qiu J."/>
            <person name="Olsen K.M."/>
            <person name="Qiu Y."/>
        </authorList>
    </citation>
    <scope>NUCLEOTIDE SEQUENCE</scope>
    <source>
        <strain evidence="1">KIB01</strain>
    </source>
</reference>
<accession>A0AAD9U3Z5</accession>
<name>A0AAD9U3Z5_9ROSI</name>
<comment type="caution">
    <text evidence="1">The sequence shown here is derived from an EMBL/GenBank/DDBJ whole genome shotgun (WGS) entry which is preliminary data.</text>
</comment>
<dbReference type="PANTHER" id="PTHR33116">
    <property type="entry name" value="REVERSE TRANSCRIPTASE ZINC-BINDING DOMAIN-CONTAINING PROTEIN-RELATED-RELATED"/>
    <property type="match status" value="1"/>
</dbReference>
<evidence type="ECO:0000313" key="1">
    <source>
        <dbReference type="EMBL" id="KAK2646960.1"/>
    </source>
</evidence>
<gene>
    <name evidence="1" type="ORF">Ddye_022155</name>
</gene>
<dbReference type="Proteomes" id="UP001280121">
    <property type="component" value="Unassembled WGS sequence"/>
</dbReference>
<evidence type="ECO:0008006" key="3">
    <source>
        <dbReference type="Google" id="ProtNLM"/>
    </source>
</evidence>
<dbReference type="EMBL" id="JANJYI010000006">
    <property type="protein sequence ID" value="KAK2646960.1"/>
    <property type="molecule type" value="Genomic_DNA"/>
</dbReference>
<dbReference type="PANTHER" id="PTHR33116:SF86">
    <property type="entry name" value="REVERSE TRANSCRIPTASE DOMAIN-CONTAINING PROTEIN"/>
    <property type="match status" value="1"/>
</dbReference>
<evidence type="ECO:0000313" key="2">
    <source>
        <dbReference type="Proteomes" id="UP001280121"/>
    </source>
</evidence>
<proteinExistence type="predicted"/>
<protein>
    <recommendedName>
        <fullName evidence="3">Reverse transcriptase</fullName>
    </recommendedName>
</protein>
<dbReference type="AlphaFoldDB" id="A0AAD9U3Z5"/>
<keyword evidence="2" id="KW-1185">Reference proteome</keyword>
<sequence length="134" mass="15350">MNDISGFLVFLGGVRESCSQTLLIKSGTRLRGWGEKLLSFGWKEILIKAIVQVVPSYAMSIFRLPKSLFDEIQRLAARYWWGGNENSRKIHWCKWQQLCKPKSEGGLGFRDLETFNRSLLPSNVGKFLRIPTLS</sequence>